<reference evidence="4 5" key="1">
    <citation type="submission" date="2019-11" db="EMBL/GenBank/DDBJ databases">
        <title>Pedobacter sp. HMF7056 Genome sequencing and assembly.</title>
        <authorList>
            <person name="Kang H."/>
            <person name="Kim H."/>
            <person name="Joh K."/>
        </authorList>
    </citation>
    <scope>NUCLEOTIDE SEQUENCE [LARGE SCALE GENOMIC DNA]</scope>
    <source>
        <strain evidence="4 5">HMF7056</strain>
    </source>
</reference>
<accession>A0A7K1XVF4</accession>
<comment type="cofactor">
    <cofactor evidence="2">
        <name>Zn(2+)</name>
        <dbReference type="ChEBI" id="CHEBI:29105"/>
    </cofactor>
    <text evidence="2">Binds 1 zinc ion per subunit.</text>
</comment>
<feature type="active site" description="Proton donor" evidence="1">
    <location>
        <position position="820"/>
    </location>
</feature>
<evidence type="ECO:0000256" key="1">
    <source>
        <dbReference type="PIRSR" id="PIRSR634015-1"/>
    </source>
</evidence>
<dbReference type="Pfam" id="PF13715">
    <property type="entry name" value="CarbopepD_reg_2"/>
    <property type="match status" value="1"/>
</dbReference>
<dbReference type="InterPro" id="IPR027268">
    <property type="entry name" value="Peptidase_M4/M1_CTD_sf"/>
</dbReference>
<dbReference type="InterPro" id="IPR008969">
    <property type="entry name" value="CarboxyPept-like_regulatory"/>
</dbReference>
<dbReference type="EMBL" id="WVHS01000001">
    <property type="protein sequence ID" value="MXV14787.1"/>
    <property type="molecule type" value="Genomic_DNA"/>
</dbReference>
<evidence type="ECO:0000313" key="4">
    <source>
        <dbReference type="EMBL" id="MXV14787.1"/>
    </source>
</evidence>
<keyword evidence="5" id="KW-1185">Reference proteome</keyword>
<dbReference type="Gene3D" id="1.10.390.10">
    <property type="entry name" value="Neutral Protease Domain 2"/>
    <property type="match status" value="1"/>
</dbReference>
<dbReference type="SUPFAM" id="SSF55486">
    <property type="entry name" value="Metalloproteases ('zincins'), catalytic domain"/>
    <property type="match status" value="1"/>
</dbReference>
<sequence length="964" mass="108475">MRSFSLFFLFGLGGAVFPARGQAPATVKQSMIRLSGKVTDNATRRPVALASVYLLSGNAGTATNELGAFLLKVPAEQLKDTVVISCLGYVPLKVPVAGLPANTVIVLQPSSILADEITLKSRSGLGLVKKALAAIPANYDTTARRLNAFYREKISLGDFELSNNEAVLDIYKVFAAGKTLNDQMRIVKGRKKKIDYGRDAQFYYWISSISNGARGSLGDDLLKYSQAENNPLNPENYRYYAFQYAGSVENGTQTLAHVHVTPKKRSAKGILELDVYLDEDTYVIHRIDYALTEAGVRETSRKNKKLGYFIMSKFLGASLDYHKFTGTVTYKPFRGKWYLDRVTRHWEILVESEKRNMFKRPWTTDIDLVVTGISTEKAKPIESGNIGDKDTPFSTLNSGDYNDDFWENYNILKQGADVLPAPAAPVPVAPPAGTVKPLRYSNRQNGFTRADTLRGTLSPLRSCYDVTFYHLDVAVDPGNRSVSGNNLIRFKTVSPFRKMQLDLYQNMVIDSIVYRSEPLTYRREFDAVFIDLPHELAKGDLAELKVWYHGVPKTPNRAIPMDGGILWDTDSLGNTWAQVVSQGSGASLWWPNKDHQSDEPDSMKTWITVPSQFTEISNGRLTGKTNMPGNRTRYEWAVSYPINNYNVTFNIGMYDHYTASFAGVNPLTIDYYVMPYNCGRARKLFSGVPGMLKVFEDNFGAYPFNRDGFTLVESLYPMEHQSGVCIGRITEQNATQINPLLWHESAHEWWGNAITAKDIADMWIHEAFATYAEVMVAEKIFGKEPAYNYMLEEQKKAGNKEPITGVYNVNHIHYDIGDMYSKGSLMLHTFRNMLANDGKWTALLRAIQNSFRYQTLSAASLIGFINNYLQQDYTPFFKQYLEYTRIPVLEVKLQQKGANLLVTSWWTADAAGFKMPARVTVAGGRFGFIYPSDKPSSILLKNMTAAQFDVDKERFYIGVKVSKE</sequence>
<dbReference type="CDD" id="cd09603">
    <property type="entry name" value="M1_APN_like"/>
    <property type="match status" value="1"/>
</dbReference>
<feature type="domain" description="Peptidase M1 membrane alanine aminopeptidase" evidence="3">
    <location>
        <begin position="730"/>
        <end position="880"/>
    </location>
</feature>
<evidence type="ECO:0000256" key="2">
    <source>
        <dbReference type="PIRSR" id="PIRSR634015-3"/>
    </source>
</evidence>
<dbReference type="GO" id="GO:0008237">
    <property type="term" value="F:metallopeptidase activity"/>
    <property type="evidence" value="ECO:0007669"/>
    <property type="project" value="InterPro"/>
</dbReference>
<keyword evidence="2" id="KW-0479">Metal-binding</keyword>
<dbReference type="InterPro" id="IPR014782">
    <property type="entry name" value="Peptidase_M1_dom"/>
</dbReference>
<proteinExistence type="predicted"/>
<dbReference type="PANTHER" id="PTHR45726">
    <property type="entry name" value="LEUKOTRIENE A-4 HYDROLASE"/>
    <property type="match status" value="1"/>
</dbReference>
<dbReference type="RefSeq" id="WP_160905736.1">
    <property type="nucleotide sequence ID" value="NZ_WVHS01000001.1"/>
</dbReference>
<dbReference type="InterPro" id="IPR034015">
    <property type="entry name" value="M1_LTA4H"/>
</dbReference>
<organism evidence="4 5">
    <name type="scientific">Hufsiella ginkgonis</name>
    <dbReference type="NCBI Taxonomy" id="2695274"/>
    <lineage>
        <taxon>Bacteria</taxon>
        <taxon>Pseudomonadati</taxon>
        <taxon>Bacteroidota</taxon>
        <taxon>Sphingobacteriia</taxon>
        <taxon>Sphingobacteriales</taxon>
        <taxon>Sphingobacteriaceae</taxon>
        <taxon>Hufsiella</taxon>
    </lineage>
</organism>
<feature type="binding site" evidence="2">
    <location>
        <position position="747"/>
    </location>
    <ligand>
        <name>Zn(2+)</name>
        <dbReference type="ChEBI" id="CHEBI:29105"/>
        <note>catalytic</note>
    </ligand>
</feature>
<evidence type="ECO:0000313" key="5">
    <source>
        <dbReference type="Proteomes" id="UP000451233"/>
    </source>
</evidence>
<dbReference type="GO" id="GO:0008270">
    <property type="term" value="F:zinc ion binding"/>
    <property type="evidence" value="ECO:0007669"/>
    <property type="project" value="InterPro"/>
</dbReference>
<dbReference type="SUPFAM" id="SSF63737">
    <property type="entry name" value="Leukotriene A4 hydrolase N-terminal domain"/>
    <property type="match status" value="1"/>
</dbReference>
<dbReference type="Pfam" id="PF01433">
    <property type="entry name" value="Peptidase_M1"/>
    <property type="match status" value="1"/>
</dbReference>
<gene>
    <name evidence="4" type="ORF">GS398_05720</name>
</gene>
<dbReference type="AlphaFoldDB" id="A0A7K1XVF4"/>
<dbReference type="Gene3D" id="2.60.40.1730">
    <property type="entry name" value="tricorn interacting facor f3 domain"/>
    <property type="match status" value="1"/>
</dbReference>
<comment type="caution">
    <text evidence="4">The sequence shown here is derived from an EMBL/GenBank/DDBJ whole genome shotgun (WGS) entry which is preliminary data.</text>
</comment>
<feature type="active site" description="Proton acceptor" evidence="1">
    <location>
        <position position="744"/>
    </location>
</feature>
<keyword evidence="2" id="KW-0862">Zinc</keyword>
<evidence type="ECO:0000259" key="3">
    <source>
        <dbReference type="Pfam" id="PF01433"/>
    </source>
</evidence>
<name>A0A7K1XVF4_9SPHI</name>
<dbReference type="PANTHER" id="PTHR45726:SF3">
    <property type="entry name" value="LEUKOTRIENE A-4 HYDROLASE"/>
    <property type="match status" value="1"/>
</dbReference>
<dbReference type="Proteomes" id="UP000451233">
    <property type="component" value="Unassembled WGS sequence"/>
</dbReference>
<dbReference type="InterPro" id="IPR042097">
    <property type="entry name" value="Aminopeptidase_N-like_N_sf"/>
</dbReference>
<feature type="binding site" evidence="2">
    <location>
        <position position="766"/>
    </location>
    <ligand>
        <name>Zn(2+)</name>
        <dbReference type="ChEBI" id="CHEBI:29105"/>
        <note>catalytic</note>
    </ligand>
</feature>
<feature type="binding site" evidence="2">
    <location>
        <position position="743"/>
    </location>
    <ligand>
        <name>Zn(2+)</name>
        <dbReference type="ChEBI" id="CHEBI:29105"/>
        <note>catalytic</note>
    </ligand>
</feature>
<protein>
    <recommendedName>
        <fullName evidence="3">Peptidase M1 membrane alanine aminopeptidase domain-containing protein</fullName>
    </recommendedName>
</protein>
<dbReference type="SUPFAM" id="SSF49464">
    <property type="entry name" value="Carboxypeptidase regulatory domain-like"/>
    <property type="match status" value="1"/>
</dbReference>